<dbReference type="InterPro" id="IPR002182">
    <property type="entry name" value="NB-ARC"/>
</dbReference>
<name>A0AAV1DNN1_OLDCO</name>
<evidence type="ECO:0000256" key="1">
    <source>
        <dbReference type="ARBA" id="ARBA00022614"/>
    </source>
</evidence>
<feature type="domain" description="Disease resistance R13L4/SHOC-2-like LRR" evidence="6">
    <location>
        <begin position="298"/>
        <end position="564"/>
    </location>
</feature>
<protein>
    <submittedName>
        <fullName evidence="7">OLC1v1009274C1</fullName>
    </submittedName>
</protein>
<organism evidence="7 8">
    <name type="scientific">Oldenlandia corymbosa var. corymbosa</name>
    <dbReference type="NCBI Taxonomy" id="529605"/>
    <lineage>
        <taxon>Eukaryota</taxon>
        <taxon>Viridiplantae</taxon>
        <taxon>Streptophyta</taxon>
        <taxon>Embryophyta</taxon>
        <taxon>Tracheophyta</taxon>
        <taxon>Spermatophyta</taxon>
        <taxon>Magnoliopsida</taxon>
        <taxon>eudicotyledons</taxon>
        <taxon>Gunneridae</taxon>
        <taxon>Pentapetalae</taxon>
        <taxon>asterids</taxon>
        <taxon>lamiids</taxon>
        <taxon>Gentianales</taxon>
        <taxon>Rubiaceae</taxon>
        <taxon>Rubioideae</taxon>
        <taxon>Spermacoceae</taxon>
        <taxon>Hedyotis-Oldenlandia complex</taxon>
        <taxon>Oldenlandia</taxon>
    </lineage>
</organism>
<dbReference type="PRINTS" id="PR00364">
    <property type="entry name" value="DISEASERSIST"/>
</dbReference>
<dbReference type="PANTHER" id="PTHR15140">
    <property type="entry name" value="TUBULIN-SPECIFIC CHAPERONE E"/>
    <property type="match status" value="1"/>
</dbReference>
<dbReference type="InterPro" id="IPR027417">
    <property type="entry name" value="P-loop_NTPase"/>
</dbReference>
<evidence type="ECO:0000259" key="5">
    <source>
        <dbReference type="Pfam" id="PF00931"/>
    </source>
</evidence>
<evidence type="ECO:0000256" key="3">
    <source>
        <dbReference type="ARBA" id="ARBA00022821"/>
    </source>
</evidence>
<dbReference type="SUPFAM" id="SSF52540">
    <property type="entry name" value="P-loop containing nucleoside triphosphate hydrolases"/>
    <property type="match status" value="1"/>
</dbReference>
<feature type="region of interest" description="Disordered" evidence="4">
    <location>
        <begin position="639"/>
        <end position="658"/>
    </location>
</feature>
<evidence type="ECO:0000259" key="6">
    <source>
        <dbReference type="Pfam" id="PF23598"/>
    </source>
</evidence>
<evidence type="ECO:0000256" key="4">
    <source>
        <dbReference type="SAM" id="MobiDB-lite"/>
    </source>
</evidence>
<keyword evidence="1" id="KW-0433">Leucine-rich repeat</keyword>
<dbReference type="AlphaFoldDB" id="A0AAV1DNN1"/>
<evidence type="ECO:0000313" key="8">
    <source>
        <dbReference type="Proteomes" id="UP001161247"/>
    </source>
</evidence>
<dbReference type="Pfam" id="PF00931">
    <property type="entry name" value="NB-ARC"/>
    <property type="match status" value="1"/>
</dbReference>
<proteinExistence type="predicted"/>
<dbReference type="Proteomes" id="UP001161247">
    <property type="component" value="Chromosome 6"/>
</dbReference>
<dbReference type="GO" id="GO:0043531">
    <property type="term" value="F:ADP binding"/>
    <property type="evidence" value="ECO:0007669"/>
    <property type="project" value="InterPro"/>
</dbReference>
<sequence>MLVTKLDNKKSLLLEILRNVGDQYTDKYSEKSDDDLALTLYRSLKGNSYLIILDDIWDVEAWSNLRYSFPDDEYGSRIFLTSRDENVASQIEPHSQPPHSLRFLTSDESVELFRKKMSFLENSPSDVVAGAKAIAERCEGLPLMIVVIAGLLSNMEPCNWGEVEETLNKEGFVVNTGRDCIEDVAEGYMMELVHRNLVMVAGREPGGKMEFCILHYVLRDFCLEKGNKEHFLLHLHRHELGTSIEPSMLYRSLVLRSSRVEDFVEARPLCPRLRTLFLVADDKEMLQFVEPWYDILCKFCQSKFLRVLDLRGIYVFNFFPRAILLLAELRYLALYAGDDMEIPSSIERLSNLETFIVEGYGKLVVLLDTLLKMKRLRHMSSSRNNWKLKRKANPQHFRSLENLQILSGVTFSQFKKLNEVIRMFPNLRKLKCQVGTLGMIALDCLSRLESLSLHSFEWTGEDLDSQFRFPQNLKELTLSGHCLSWSKISAIHRLPKLEVLVLQRDAFARENWDMEEEEEGGTIFPNLRFLKLKQLDLARWTCESDETFPCLETLVLEDCRNLVELPSCLAQIPTLEMIEVIGCGQAVLDSIKQIQDAGNELLISPNCLRHTYIPPQAGCSSMMFIDFTASSDELDHALSEDHTTDSSYVPEEGTDEEY</sequence>
<dbReference type="Pfam" id="PF23598">
    <property type="entry name" value="LRR_14"/>
    <property type="match status" value="1"/>
</dbReference>
<dbReference type="Gene3D" id="3.40.50.300">
    <property type="entry name" value="P-loop containing nucleotide triphosphate hydrolases"/>
    <property type="match status" value="1"/>
</dbReference>
<evidence type="ECO:0000313" key="7">
    <source>
        <dbReference type="EMBL" id="CAI9109452.1"/>
    </source>
</evidence>
<dbReference type="Gene3D" id="3.80.10.10">
    <property type="entry name" value="Ribonuclease Inhibitor"/>
    <property type="match status" value="1"/>
</dbReference>
<keyword evidence="3" id="KW-0611">Plant defense</keyword>
<dbReference type="EMBL" id="OX459123">
    <property type="protein sequence ID" value="CAI9109452.1"/>
    <property type="molecule type" value="Genomic_DNA"/>
</dbReference>
<dbReference type="InterPro" id="IPR032675">
    <property type="entry name" value="LRR_dom_sf"/>
</dbReference>
<dbReference type="Gene3D" id="1.10.8.430">
    <property type="entry name" value="Helical domain of apoptotic protease-activating factors"/>
    <property type="match status" value="1"/>
</dbReference>
<keyword evidence="8" id="KW-1185">Reference proteome</keyword>
<dbReference type="InterPro" id="IPR055414">
    <property type="entry name" value="LRR_R13L4/SHOC2-like"/>
</dbReference>
<dbReference type="GO" id="GO:0006952">
    <property type="term" value="P:defense response"/>
    <property type="evidence" value="ECO:0007669"/>
    <property type="project" value="UniProtKB-KW"/>
</dbReference>
<feature type="domain" description="NB-ARC" evidence="5">
    <location>
        <begin position="3"/>
        <end position="116"/>
    </location>
</feature>
<reference evidence="7" key="1">
    <citation type="submission" date="2023-03" db="EMBL/GenBank/DDBJ databases">
        <authorList>
            <person name="Julca I."/>
        </authorList>
    </citation>
    <scope>NUCLEOTIDE SEQUENCE</scope>
</reference>
<dbReference type="InterPro" id="IPR042197">
    <property type="entry name" value="Apaf_helical"/>
</dbReference>
<evidence type="ECO:0000256" key="2">
    <source>
        <dbReference type="ARBA" id="ARBA00022737"/>
    </source>
</evidence>
<gene>
    <name evidence="7" type="ORF">OLC1_LOCUS17353</name>
</gene>
<dbReference type="SUPFAM" id="SSF52058">
    <property type="entry name" value="L domain-like"/>
    <property type="match status" value="1"/>
</dbReference>
<keyword evidence="2" id="KW-0677">Repeat</keyword>
<dbReference type="PANTHER" id="PTHR15140:SF39">
    <property type="entry name" value="LATE BLIGHT RESISTANCE PROTEIN HOMOLOG R1B-14"/>
    <property type="match status" value="1"/>
</dbReference>
<accession>A0AAV1DNN1</accession>